<dbReference type="PANTHER" id="PTHR30154:SF54">
    <property type="entry name" value="POSSIBLE TRANSCRIPTIONAL REGULATORY PROTEIN (PROBABLY LRP_ASNC-FAMILY)"/>
    <property type="match status" value="1"/>
</dbReference>
<dbReference type="Pfam" id="PF01037">
    <property type="entry name" value="AsnC_trans_reg"/>
    <property type="match status" value="1"/>
</dbReference>
<evidence type="ECO:0000256" key="1">
    <source>
        <dbReference type="ARBA" id="ARBA00023015"/>
    </source>
</evidence>
<dbReference type="CDD" id="cd00090">
    <property type="entry name" value="HTH_ARSR"/>
    <property type="match status" value="1"/>
</dbReference>
<dbReference type="Proteomes" id="UP001499987">
    <property type="component" value="Unassembled WGS sequence"/>
</dbReference>
<dbReference type="SUPFAM" id="SSF54909">
    <property type="entry name" value="Dimeric alpha+beta barrel"/>
    <property type="match status" value="1"/>
</dbReference>
<dbReference type="Gene3D" id="1.10.10.10">
    <property type="entry name" value="Winged helix-like DNA-binding domain superfamily/Winged helix DNA-binding domain"/>
    <property type="match status" value="1"/>
</dbReference>
<evidence type="ECO:0000256" key="3">
    <source>
        <dbReference type="ARBA" id="ARBA00023163"/>
    </source>
</evidence>
<dbReference type="SMART" id="SM00344">
    <property type="entry name" value="HTH_ASNC"/>
    <property type="match status" value="1"/>
</dbReference>
<dbReference type="InterPro" id="IPR036388">
    <property type="entry name" value="WH-like_DNA-bd_sf"/>
</dbReference>
<comment type="caution">
    <text evidence="5">The sequence shown here is derived from an EMBL/GenBank/DDBJ whole genome shotgun (WGS) entry which is preliminary data.</text>
</comment>
<keyword evidence="6" id="KW-1185">Reference proteome</keyword>
<protein>
    <submittedName>
        <fullName evidence="5">Lrp/AsnC family transcriptional regulator</fullName>
    </submittedName>
</protein>
<keyword evidence="1" id="KW-0805">Transcription regulation</keyword>
<dbReference type="PRINTS" id="PR00033">
    <property type="entry name" value="HTHASNC"/>
</dbReference>
<dbReference type="InterPro" id="IPR036390">
    <property type="entry name" value="WH_DNA-bd_sf"/>
</dbReference>
<organism evidence="5 6">
    <name type="scientific">Kitasatospora arboriphila</name>
    <dbReference type="NCBI Taxonomy" id="258052"/>
    <lineage>
        <taxon>Bacteria</taxon>
        <taxon>Bacillati</taxon>
        <taxon>Actinomycetota</taxon>
        <taxon>Actinomycetes</taxon>
        <taxon>Kitasatosporales</taxon>
        <taxon>Streptomycetaceae</taxon>
        <taxon>Kitasatospora</taxon>
    </lineage>
</organism>
<dbReference type="Gene3D" id="3.30.70.920">
    <property type="match status" value="1"/>
</dbReference>
<evidence type="ECO:0000259" key="4">
    <source>
        <dbReference type="PROSITE" id="PS50956"/>
    </source>
</evidence>
<proteinExistence type="predicted"/>
<name>A0ABN1T8V0_9ACTN</name>
<dbReference type="InterPro" id="IPR019887">
    <property type="entry name" value="Tscrpt_reg_AsnC/Lrp_C"/>
</dbReference>
<dbReference type="InterPro" id="IPR019888">
    <property type="entry name" value="Tscrpt_reg_AsnC-like"/>
</dbReference>
<dbReference type="InterPro" id="IPR011008">
    <property type="entry name" value="Dimeric_a/b-barrel"/>
</dbReference>
<reference evidence="5 6" key="1">
    <citation type="journal article" date="2019" name="Int. J. Syst. Evol. Microbiol.">
        <title>The Global Catalogue of Microorganisms (GCM) 10K type strain sequencing project: providing services to taxonomists for standard genome sequencing and annotation.</title>
        <authorList>
            <consortium name="The Broad Institute Genomics Platform"/>
            <consortium name="The Broad Institute Genome Sequencing Center for Infectious Disease"/>
            <person name="Wu L."/>
            <person name="Ma J."/>
        </authorList>
    </citation>
    <scope>NUCLEOTIDE SEQUENCE [LARGE SCALE GENOMIC DNA]</scope>
    <source>
        <strain evidence="5 6">JCM 13002</strain>
    </source>
</reference>
<dbReference type="EMBL" id="BAAALD010000001">
    <property type="protein sequence ID" value="GAA1069133.1"/>
    <property type="molecule type" value="Genomic_DNA"/>
</dbReference>
<dbReference type="PROSITE" id="PS50956">
    <property type="entry name" value="HTH_ASNC_2"/>
    <property type="match status" value="1"/>
</dbReference>
<evidence type="ECO:0000256" key="2">
    <source>
        <dbReference type="ARBA" id="ARBA00023125"/>
    </source>
</evidence>
<evidence type="ECO:0000313" key="5">
    <source>
        <dbReference type="EMBL" id="GAA1069133.1"/>
    </source>
</evidence>
<dbReference type="Pfam" id="PF13412">
    <property type="entry name" value="HTH_24"/>
    <property type="match status" value="1"/>
</dbReference>
<dbReference type="PANTHER" id="PTHR30154">
    <property type="entry name" value="LEUCINE-RESPONSIVE REGULATORY PROTEIN"/>
    <property type="match status" value="1"/>
</dbReference>
<evidence type="ECO:0000313" key="6">
    <source>
        <dbReference type="Proteomes" id="UP001499987"/>
    </source>
</evidence>
<keyword evidence="3" id="KW-0804">Transcription</keyword>
<sequence>MGPVPKNPQRELAPVDRAILRLLVADARMPNNAIAEAVGIAPSTCLGRIRALRERGVIRGFHAEVEPAAVGLGIQAMIAVRLHAHTKEQIGSFAGGIPRLPGVVAAYHLSGADDYLLHVAVADTDALRDFVLDHLTAHPAVQHTETSLIFGHVRGAAPTEGDD</sequence>
<dbReference type="InterPro" id="IPR011991">
    <property type="entry name" value="ArsR-like_HTH"/>
</dbReference>
<gene>
    <name evidence="5" type="ORF">GCM10009663_00060</name>
</gene>
<feature type="domain" description="HTH asnC-type" evidence="4">
    <location>
        <begin position="12"/>
        <end position="73"/>
    </location>
</feature>
<dbReference type="InterPro" id="IPR000485">
    <property type="entry name" value="AsnC-type_HTH_dom"/>
</dbReference>
<dbReference type="SUPFAM" id="SSF46785">
    <property type="entry name" value="Winged helix' DNA-binding domain"/>
    <property type="match status" value="1"/>
</dbReference>
<accession>A0ABN1T8V0</accession>
<keyword evidence="2" id="KW-0238">DNA-binding</keyword>